<keyword evidence="3" id="KW-1185">Reference proteome</keyword>
<dbReference type="OrthoDB" id="9813147at2"/>
<dbReference type="InterPro" id="IPR000523">
    <property type="entry name" value="Mg_chelatse_chII-like_cat_dom"/>
</dbReference>
<dbReference type="Pfam" id="PF01078">
    <property type="entry name" value="Mg_chelatase"/>
    <property type="match status" value="1"/>
</dbReference>
<organism evidence="2 3">
    <name type="scientific">Psychrobacillus lasiicapitis</name>
    <dbReference type="NCBI Taxonomy" id="1636719"/>
    <lineage>
        <taxon>Bacteria</taxon>
        <taxon>Bacillati</taxon>
        <taxon>Bacillota</taxon>
        <taxon>Bacilli</taxon>
        <taxon>Bacillales</taxon>
        <taxon>Bacillaceae</taxon>
        <taxon>Psychrobacillus</taxon>
    </lineage>
</organism>
<protein>
    <recommendedName>
        <fullName evidence="1">Magnesium chelatase ChlI-like catalytic domain-containing protein</fullName>
    </recommendedName>
</protein>
<dbReference type="EMBL" id="VDGH01000008">
    <property type="protein sequence ID" value="TQR11916.1"/>
    <property type="molecule type" value="Genomic_DNA"/>
</dbReference>
<feature type="domain" description="Magnesium chelatase ChlI-like catalytic" evidence="1">
    <location>
        <begin position="10"/>
        <end position="29"/>
    </location>
</feature>
<name>A0A544T3B7_9BACI</name>
<proteinExistence type="predicted"/>
<evidence type="ECO:0000259" key="1">
    <source>
        <dbReference type="Pfam" id="PF01078"/>
    </source>
</evidence>
<sequence length="35" mass="3997">MYFYPFSLTASLAHRGVLFLDELGHFPRRPAVIAC</sequence>
<gene>
    <name evidence="2" type="ORF">FG382_14990</name>
</gene>
<accession>A0A544T3B7</accession>
<dbReference type="Proteomes" id="UP000317316">
    <property type="component" value="Unassembled WGS sequence"/>
</dbReference>
<reference evidence="2 3" key="1">
    <citation type="submission" date="2019-05" db="EMBL/GenBank/DDBJ databases">
        <title>Psychrobacillus vulpis sp. nov., a new species isolated from feces of a red fox that inhabits in The Tablas de Daimiel Natural Park, Albacete, Spain.</title>
        <authorList>
            <person name="Rodriguez M."/>
            <person name="Reina J.C."/>
            <person name="Bejar V."/>
            <person name="Llamas I."/>
        </authorList>
    </citation>
    <scope>NUCLEOTIDE SEQUENCE [LARGE SCALE GENOMIC DNA]</scope>
    <source>
        <strain evidence="2 3">NEAU-3TGS17</strain>
    </source>
</reference>
<dbReference type="AlphaFoldDB" id="A0A544T3B7"/>
<evidence type="ECO:0000313" key="2">
    <source>
        <dbReference type="EMBL" id="TQR11916.1"/>
    </source>
</evidence>
<evidence type="ECO:0000313" key="3">
    <source>
        <dbReference type="Proteomes" id="UP000317316"/>
    </source>
</evidence>
<dbReference type="GO" id="GO:0005524">
    <property type="term" value="F:ATP binding"/>
    <property type="evidence" value="ECO:0007669"/>
    <property type="project" value="InterPro"/>
</dbReference>
<comment type="caution">
    <text evidence="2">The sequence shown here is derived from an EMBL/GenBank/DDBJ whole genome shotgun (WGS) entry which is preliminary data.</text>
</comment>